<evidence type="ECO:0000256" key="1">
    <source>
        <dbReference type="ARBA" id="ARBA00001974"/>
    </source>
</evidence>
<dbReference type="Gene3D" id="3.30.70.2450">
    <property type="match status" value="2"/>
</dbReference>
<dbReference type="PANTHER" id="PTHR43004">
    <property type="entry name" value="TRK SYSTEM POTASSIUM UPTAKE PROTEIN"/>
    <property type="match status" value="1"/>
</dbReference>
<keyword evidence="2" id="KW-0285">Flavoprotein</keyword>
<feature type="domain" description="FAD-binding" evidence="5">
    <location>
        <begin position="760"/>
        <end position="849"/>
    </location>
</feature>
<dbReference type="OrthoDB" id="2690153at2759"/>
<dbReference type="InterPro" id="IPR036188">
    <property type="entry name" value="FAD/NAD-bd_sf"/>
</dbReference>
<evidence type="ECO:0000313" key="7">
    <source>
        <dbReference type="Proteomes" id="UP000613580"/>
    </source>
</evidence>
<evidence type="ECO:0000256" key="2">
    <source>
        <dbReference type="ARBA" id="ARBA00022630"/>
    </source>
</evidence>
<dbReference type="GO" id="GO:0016709">
    <property type="term" value="F:oxidoreductase activity, acting on paired donors, with incorporation or reduction of molecular oxygen, NAD(P)H as one donor, and incorporation of one atom of oxygen"/>
    <property type="evidence" value="ECO:0007669"/>
    <property type="project" value="UniProtKB-ARBA"/>
</dbReference>
<dbReference type="PANTHER" id="PTHR43004:SF19">
    <property type="entry name" value="BINDING MONOOXYGENASE, PUTATIVE (JCVI)-RELATED"/>
    <property type="match status" value="1"/>
</dbReference>
<evidence type="ECO:0000259" key="5">
    <source>
        <dbReference type="Pfam" id="PF01494"/>
    </source>
</evidence>
<organism evidence="6 7">
    <name type="scientific">Mycena chlorophos</name>
    <name type="common">Agaric fungus</name>
    <name type="synonym">Agaricus chlorophos</name>
    <dbReference type="NCBI Taxonomy" id="658473"/>
    <lineage>
        <taxon>Eukaryota</taxon>
        <taxon>Fungi</taxon>
        <taxon>Dikarya</taxon>
        <taxon>Basidiomycota</taxon>
        <taxon>Agaricomycotina</taxon>
        <taxon>Agaricomycetes</taxon>
        <taxon>Agaricomycetidae</taxon>
        <taxon>Agaricales</taxon>
        <taxon>Marasmiineae</taxon>
        <taxon>Mycenaceae</taxon>
        <taxon>Mycena</taxon>
    </lineage>
</organism>
<dbReference type="Pfam" id="PF01494">
    <property type="entry name" value="FAD_binding_3"/>
    <property type="match status" value="4"/>
</dbReference>
<proteinExistence type="predicted"/>
<evidence type="ECO:0000256" key="4">
    <source>
        <dbReference type="ARBA" id="ARBA00023002"/>
    </source>
</evidence>
<reference evidence="6" key="1">
    <citation type="submission" date="2020-05" db="EMBL/GenBank/DDBJ databases">
        <title>Mycena genomes resolve the evolution of fungal bioluminescence.</title>
        <authorList>
            <person name="Tsai I.J."/>
        </authorList>
    </citation>
    <scope>NUCLEOTIDE SEQUENCE</scope>
    <source>
        <strain evidence="6">110903Hualien_Pintung</strain>
    </source>
</reference>
<keyword evidence="3" id="KW-0274">FAD</keyword>
<name>A0A8H6VW58_MYCCL</name>
<comment type="caution">
    <text evidence="6">The sequence shown here is derived from an EMBL/GenBank/DDBJ whole genome shotgun (WGS) entry which is preliminary data.</text>
</comment>
<gene>
    <name evidence="6" type="ORF">HMN09_01090900</name>
</gene>
<dbReference type="Gene3D" id="3.50.50.60">
    <property type="entry name" value="FAD/NAD(P)-binding domain"/>
    <property type="match status" value="2"/>
</dbReference>
<keyword evidence="4" id="KW-0560">Oxidoreductase</keyword>
<protein>
    <submittedName>
        <fullName evidence="6">FAD/NAD(P)-binding domain-containing protein</fullName>
    </submittedName>
</protein>
<dbReference type="GO" id="GO:0071949">
    <property type="term" value="F:FAD binding"/>
    <property type="evidence" value="ECO:0007669"/>
    <property type="project" value="InterPro"/>
</dbReference>
<comment type="cofactor">
    <cofactor evidence="1">
        <name>FAD</name>
        <dbReference type="ChEBI" id="CHEBI:57692"/>
    </cofactor>
</comment>
<evidence type="ECO:0000256" key="3">
    <source>
        <dbReference type="ARBA" id="ARBA00022827"/>
    </source>
</evidence>
<dbReference type="InterPro" id="IPR002938">
    <property type="entry name" value="FAD-bd"/>
</dbReference>
<feature type="domain" description="FAD-binding" evidence="5">
    <location>
        <begin position="300"/>
        <end position="389"/>
    </location>
</feature>
<dbReference type="InterPro" id="IPR050641">
    <property type="entry name" value="RIFMO-like"/>
</dbReference>
<dbReference type="Proteomes" id="UP000613580">
    <property type="component" value="Unassembled WGS sequence"/>
</dbReference>
<keyword evidence="7" id="KW-1185">Reference proteome</keyword>
<accession>A0A8H6VW58</accession>
<feature type="domain" description="FAD-binding" evidence="5">
    <location>
        <begin position="9"/>
        <end position="184"/>
    </location>
</feature>
<dbReference type="SUPFAM" id="SSF51905">
    <property type="entry name" value="FAD/NAD(P)-binding domain"/>
    <property type="match status" value="2"/>
</dbReference>
<sequence>MSSTLPSSTQVLIVGAGPTGLACALGLAARNVPFVLVDALLEGHTASKAVLMQPNGLEALEAVEPTLPAAVVASGIPAETTRAIDVKENSIFTVRVKDALLGKTKYPFCLLIPQHRVEARMREALVEKGLGKSLVWGKRVSKLRETEGTRWEVGFESGEVISARYVVAADGSESTIRKLAGIRYLNPYAKTPTESTPDDKDLNRSFVVADVVFADPLPANVPTDALQLMVGGGGGILIAPIGPEAPDTRNVFRLYIGVPGTPPPPSKPDLPYLQAALDARGPGSHTKTHPIPQIAQVLDSGRYRTRAALAEHYVRRAANGGAYVLLAGDAAHKHGPAGGQGMNLGICDAVELASLIAEHLSGASAGRDAAELFDGYETRRREIARQVIDMVEGMTELERGGTDWNSWLQVNMLWTISRLPFMNGVMAWKVSGLWHGGKSVPNFPKSGIYSLMSTLPSSTEVLIVGAGPTGLACALGLAARDVPFVLVDALLEGHTASKSVLTHPNALEALEAVAPALPAAIVASGNPAEIMQTLDAHERSVFSIRVKDALAGKTKYPFCLLIPQHRVEARMREALAAKGVGNAVVWGKRVSELRETDAAEGTRWEVGFESGEVVAARYVVAADGSESTVRKLAGIRYLNPYEKTHTESTPNDKINRSFIVADVVFAEPLPPNLPTNALQLIVGTPGGGVLTAPIGPESPDTTGSGRNVFRIYGSLDGTPPSKPDLPYLQAMLDARGPGSHNKTHPVPQIAKVLDSARYRTRPALAERYFRRAANGAAYVLLAGDAAHKHGPSGGQGMNLGICDAVELALLIEEHLSGVSSSGVEKPRDAVELFDGYESRRRSVARQVIDMVSEMEELEGGGVDWKSWVHVNVLWTISRLPFMNGIMAWRVSGLWHGGKK</sequence>
<dbReference type="AlphaFoldDB" id="A0A8H6VW58"/>
<dbReference type="EMBL" id="JACAZE010000017">
    <property type="protein sequence ID" value="KAF7296219.1"/>
    <property type="molecule type" value="Genomic_DNA"/>
</dbReference>
<dbReference type="PRINTS" id="PR00420">
    <property type="entry name" value="RNGMNOXGNASE"/>
</dbReference>
<feature type="domain" description="FAD-binding" evidence="5">
    <location>
        <begin position="459"/>
        <end position="638"/>
    </location>
</feature>
<evidence type="ECO:0000313" key="6">
    <source>
        <dbReference type="EMBL" id="KAF7296219.1"/>
    </source>
</evidence>